<sequence>MLRFLLFLLSLIAATSAQFNWGPYTPYTAVTQLPQGSLDGWVYNGKGGLGRFVRHSEHRDNRGYYPNGKFNFVPPAYYQQLFYGK</sequence>
<organism evidence="1 2">
    <name type="scientific">Pristionchus pacificus</name>
    <name type="common">Parasitic nematode worm</name>
    <dbReference type="NCBI Taxonomy" id="54126"/>
    <lineage>
        <taxon>Eukaryota</taxon>
        <taxon>Metazoa</taxon>
        <taxon>Ecdysozoa</taxon>
        <taxon>Nematoda</taxon>
        <taxon>Chromadorea</taxon>
        <taxon>Rhabditida</taxon>
        <taxon>Rhabditina</taxon>
        <taxon>Diplogasteromorpha</taxon>
        <taxon>Diplogasteroidea</taxon>
        <taxon>Neodiplogasteridae</taxon>
        <taxon>Pristionchus</taxon>
    </lineage>
</organism>
<evidence type="ECO:0000313" key="1">
    <source>
        <dbReference type="EnsemblMetazoa" id="PPA09387.1"/>
    </source>
</evidence>
<name>A0A454Y4R3_PRIPA</name>
<reference evidence="1" key="2">
    <citation type="submission" date="2022-06" db="UniProtKB">
        <authorList>
            <consortium name="EnsemblMetazoa"/>
        </authorList>
    </citation>
    <scope>IDENTIFICATION</scope>
    <source>
        <strain evidence="1">PS312</strain>
    </source>
</reference>
<accession>A0A454Y4R3</accession>
<protein>
    <submittedName>
        <fullName evidence="1">Uncharacterized protein</fullName>
    </submittedName>
</protein>
<keyword evidence="2" id="KW-1185">Reference proteome</keyword>
<reference evidence="2" key="1">
    <citation type="journal article" date="2008" name="Nat. Genet.">
        <title>The Pristionchus pacificus genome provides a unique perspective on nematode lifestyle and parasitism.</title>
        <authorList>
            <person name="Dieterich C."/>
            <person name="Clifton S.W."/>
            <person name="Schuster L.N."/>
            <person name="Chinwalla A."/>
            <person name="Delehaunty K."/>
            <person name="Dinkelacker I."/>
            <person name="Fulton L."/>
            <person name="Fulton R."/>
            <person name="Godfrey J."/>
            <person name="Minx P."/>
            <person name="Mitreva M."/>
            <person name="Roeseler W."/>
            <person name="Tian H."/>
            <person name="Witte H."/>
            <person name="Yang S.P."/>
            <person name="Wilson R.K."/>
            <person name="Sommer R.J."/>
        </authorList>
    </citation>
    <scope>NUCLEOTIDE SEQUENCE [LARGE SCALE GENOMIC DNA]</scope>
    <source>
        <strain evidence="2">PS312</strain>
    </source>
</reference>
<dbReference type="AlphaFoldDB" id="A0A454Y4R3"/>
<evidence type="ECO:0000313" key="2">
    <source>
        <dbReference type="Proteomes" id="UP000005239"/>
    </source>
</evidence>
<dbReference type="EnsemblMetazoa" id="PPA09387.1">
    <property type="protein sequence ID" value="PPA09387.1"/>
    <property type="gene ID" value="WBGene00098941"/>
</dbReference>
<gene>
    <name evidence="1" type="primary">WBGene00098941</name>
</gene>
<accession>A0A8R1U9P0</accession>
<proteinExistence type="predicted"/>
<dbReference type="Proteomes" id="UP000005239">
    <property type="component" value="Unassembled WGS sequence"/>
</dbReference>